<dbReference type="SUPFAM" id="SSF52091">
    <property type="entry name" value="SpoIIaa-like"/>
    <property type="match status" value="1"/>
</dbReference>
<dbReference type="RefSeq" id="WP_260992354.1">
    <property type="nucleotide sequence ID" value="NZ_JAODWD010000002.1"/>
</dbReference>
<accession>A0ABT2M7Q2</accession>
<organism evidence="2 3">
    <name type="scientific">Mycobacterium deserti</name>
    <dbReference type="NCBI Taxonomy" id="2978347"/>
    <lineage>
        <taxon>Bacteria</taxon>
        <taxon>Bacillati</taxon>
        <taxon>Actinomycetota</taxon>
        <taxon>Actinomycetes</taxon>
        <taxon>Mycobacteriales</taxon>
        <taxon>Mycobacteriaceae</taxon>
        <taxon>Mycobacterium</taxon>
    </lineage>
</organism>
<name>A0ABT2M7Q2_9MYCO</name>
<evidence type="ECO:0000313" key="3">
    <source>
        <dbReference type="Proteomes" id="UP001206639"/>
    </source>
</evidence>
<protein>
    <submittedName>
        <fullName evidence="2">STAS domain-containing protein</fullName>
    </submittedName>
</protein>
<evidence type="ECO:0000259" key="1">
    <source>
        <dbReference type="PROSITE" id="PS50801"/>
    </source>
</evidence>
<dbReference type="EMBL" id="JAODWD010000002">
    <property type="protein sequence ID" value="MCT7658293.1"/>
    <property type="molecule type" value="Genomic_DNA"/>
</dbReference>
<comment type="caution">
    <text evidence="2">The sequence shown here is derived from an EMBL/GenBank/DDBJ whole genome shotgun (WGS) entry which is preliminary data.</text>
</comment>
<dbReference type="Proteomes" id="UP001206639">
    <property type="component" value="Unassembled WGS sequence"/>
</dbReference>
<feature type="domain" description="STAS" evidence="1">
    <location>
        <begin position="10"/>
        <end position="77"/>
    </location>
</feature>
<dbReference type="CDD" id="cd07043">
    <property type="entry name" value="STAS_anti-anti-sigma_factors"/>
    <property type="match status" value="1"/>
</dbReference>
<gene>
    <name evidence="2" type="ORF">N4S67_07650</name>
</gene>
<evidence type="ECO:0000313" key="2">
    <source>
        <dbReference type="EMBL" id="MCT7658293.1"/>
    </source>
</evidence>
<proteinExistence type="predicted"/>
<dbReference type="Gene3D" id="3.30.750.24">
    <property type="entry name" value="STAS domain"/>
    <property type="match status" value="1"/>
</dbReference>
<dbReference type="InterPro" id="IPR036513">
    <property type="entry name" value="STAS_dom_sf"/>
</dbReference>
<keyword evidence="3" id="KW-1185">Reference proteome</keyword>
<reference evidence="3" key="1">
    <citation type="submission" date="2023-07" db="EMBL/GenBank/DDBJ databases">
        <authorList>
            <person name="Deng Y."/>
            <person name="Zhang Y.-Q."/>
        </authorList>
    </citation>
    <scope>NUCLEOTIDE SEQUENCE [LARGE SCALE GENOMIC DNA]</scope>
    <source>
        <strain evidence="3">CPCC 205710</strain>
    </source>
</reference>
<dbReference type="PROSITE" id="PS50801">
    <property type="entry name" value="STAS"/>
    <property type="match status" value="1"/>
</dbReference>
<dbReference type="InterPro" id="IPR002645">
    <property type="entry name" value="STAS_dom"/>
</dbReference>
<dbReference type="Pfam" id="PF01740">
    <property type="entry name" value="STAS"/>
    <property type="match status" value="1"/>
</dbReference>
<sequence>MSAEWADAAVVRVTVVGEIDASNAADLSDFVFRRAANCQRLVVDLRDVEFFSTAGFTELQGVAARCDRADVSLTLVGGPVVTRVLDLCDPGRTLPLNPA</sequence>